<dbReference type="InterPro" id="IPR006530">
    <property type="entry name" value="YD"/>
</dbReference>
<feature type="domain" description="DUF6531" evidence="3">
    <location>
        <begin position="304"/>
        <end position="375"/>
    </location>
</feature>
<name>A0ABW2VLU9_9ACTN</name>
<feature type="domain" description="RHS protein conserved region" evidence="2">
    <location>
        <begin position="1238"/>
        <end position="1268"/>
    </location>
</feature>
<dbReference type="Pfam" id="PF25023">
    <property type="entry name" value="TEN_YD-shell"/>
    <property type="match status" value="1"/>
</dbReference>
<dbReference type="RefSeq" id="WP_381301028.1">
    <property type="nucleotide sequence ID" value="NZ_JBHTEC010000001.1"/>
</dbReference>
<dbReference type="InterPro" id="IPR036689">
    <property type="entry name" value="ESAT-6-like_sf"/>
</dbReference>
<evidence type="ECO:0000259" key="4">
    <source>
        <dbReference type="Pfam" id="PF25023"/>
    </source>
</evidence>
<dbReference type="InterPro" id="IPR057746">
    <property type="entry name" value="CpnT-like_N"/>
</dbReference>
<dbReference type="Proteomes" id="UP001596957">
    <property type="component" value="Unassembled WGS sequence"/>
</dbReference>
<evidence type="ECO:0000256" key="1">
    <source>
        <dbReference type="ARBA" id="ARBA00022737"/>
    </source>
</evidence>
<protein>
    <submittedName>
        <fullName evidence="6">DUF6531 domain-containing protein</fullName>
    </submittedName>
</protein>
<feature type="domain" description="Teneurin-like YD-shell" evidence="4">
    <location>
        <begin position="812"/>
        <end position="930"/>
    </location>
</feature>
<dbReference type="NCBIfam" id="TIGR01643">
    <property type="entry name" value="YD_repeat_2x"/>
    <property type="match status" value="12"/>
</dbReference>
<dbReference type="Gene3D" id="1.10.287.1060">
    <property type="entry name" value="ESAT-6-like"/>
    <property type="match status" value="1"/>
</dbReference>
<dbReference type="SUPFAM" id="SSF140453">
    <property type="entry name" value="EsxAB dimer-like"/>
    <property type="match status" value="1"/>
</dbReference>
<dbReference type="InterPro" id="IPR022385">
    <property type="entry name" value="Rhs_assc_core"/>
</dbReference>
<dbReference type="Pfam" id="PF25547">
    <property type="entry name" value="WXG100_2"/>
    <property type="match status" value="1"/>
</dbReference>
<dbReference type="EMBL" id="JBHTEC010000001">
    <property type="protein sequence ID" value="MFD0284021.1"/>
    <property type="molecule type" value="Genomic_DNA"/>
</dbReference>
<dbReference type="InterPro" id="IPR001826">
    <property type="entry name" value="RHS"/>
</dbReference>
<accession>A0ABW2VLU9</accession>
<dbReference type="InterPro" id="IPR031325">
    <property type="entry name" value="RHS_repeat"/>
</dbReference>
<evidence type="ECO:0000259" key="3">
    <source>
        <dbReference type="Pfam" id="PF20148"/>
    </source>
</evidence>
<reference evidence="7" key="1">
    <citation type="journal article" date="2019" name="Int. J. Syst. Evol. Microbiol.">
        <title>The Global Catalogue of Microorganisms (GCM) 10K type strain sequencing project: providing services to taxonomists for standard genome sequencing and annotation.</title>
        <authorList>
            <consortium name="The Broad Institute Genomics Platform"/>
            <consortium name="The Broad Institute Genome Sequencing Center for Infectious Disease"/>
            <person name="Wu L."/>
            <person name="Ma J."/>
        </authorList>
    </citation>
    <scope>NUCLEOTIDE SEQUENCE [LARGE SCALE GENOMIC DNA]</scope>
    <source>
        <strain evidence="7">CGMCC 4.7198</strain>
    </source>
</reference>
<dbReference type="PANTHER" id="PTHR32305:SF15">
    <property type="entry name" value="PROTEIN RHSA-RELATED"/>
    <property type="match status" value="1"/>
</dbReference>
<keyword evidence="7" id="KW-1185">Reference proteome</keyword>
<dbReference type="Gene3D" id="2.180.10.10">
    <property type="entry name" value="RHS repeat-associated core"/>
    <property type="match status" value="3"/>
</dbReference>
<dbReference type="Pfam" id="PF03527">
    <property type="entry name" value="RHS"/>
    <property type="match status" value="1"/>
</dbReference>
<evidence type="ECO:0000313" key="7">
    <source>
        <dbReference type="Proteomes" id="UP001596957"/>
    </source>
</evidence>
<dbReference type="InterPro" id="IPR050708">
    <property type="entry name" value="T6SS_VgrG/RHS"/>
</dbReference>
<dbReference type="InterPro" id="IPR045351">
    <property type="entry name" value="DUF6531"/>
</dbReference>
<evidence type="ECO:0000259" key="5">
    <source>
        <dbReference type="Pfam" id="PF25547"/>
    </source>
</evidence>
<dbReference type="Pfam" id="PF05593">
    <property type="entry name" value="RHS_repeat"/>
    <property type="match status" value="7"/>
</dbReference>
<proteinExistence type="predicted"/>
<evidence type="ECO:0000313" key="6">
    <source>
        <dbReference type="EMBL" id="MFD0284021.1"/>
    </source>
</evidence>
<gene>
    <name evidence="6" type="ORF">ACFQZP_20525</name>
</gene>
<organism evidence="6 7">
    <name type="scientific">Streptomyces lutosisoli</name>
    <dbReference type="NCBI Taxonomy" id="2665721"/>
    <lineage>
        <taxon>Bacteria</taxon>
        <taxon>Bacillati</taxon>
        <taxon>Actinomycetota</taxon>
        <taxon>Actinomycetes</taxon>
        <taxon>Kitasatosporales</taxon>
        <taxon>Streptomycetaceae</taxon>
        <taxon>Streptomyces</taxon>
    </lineage>
</organism>
<comment type="caution">
    <text evidence="6">The sequence shown here is derived from an EMBL/GenBank/DDBJ whole genome shotgun (WGS) entry which is preliminary data.</text>
</comment>
<sequence>MVSLNPLHYINKYNHMFGDTLASQLEFLGITDPAVDPDGVREIAKKWRALATGLEDASGNAERALAGLVWEGKTAKAFHKRAKETRKHATDMAHSLRKGAKALDKFADQAHELISEIGVMLEEIEEFELAGLALDVLTGGASTVVATLMSTERALKVVALVGRIEEEGTALGSVIRGVLEVIRGLERALKALKDIKAVATVGKMAKDGMEFSAFATALEDPGAFKDPSRLAGLLTEGALMGIGGGLLGKALGKGLKRLKPSDLSALAKSLGLGGSDLSKLKLEPAEGDKLAAEIRAAEKELKLDPIDVATGEMLLPQTDVQLPGALPLLLERTHISSYRWGGWFGPSWASTLDQRLQATDDSITYATADGARLTYPLLESGAGEPVHAGTNKALPMSWDMETDGAVRVSDPASGVAYLFHTPQPIDDGEAVDLPLQAIVDGNGQRIIIRYADDGTPTEIVHPGGYRIALDRHPTLPRISALRLLDNEHPDGRGTTLVSYGYSEEGHLTEVLNSSGLPTRFTYDEAGRITSWTDRNGCVYHYIYDERGRVVRTDGSGGFLAGTLSYDDATRTTTVTNSLGHTTRYEHSRSYRLIRETSPLGHTRHQEWNAEHQLIAVTDEQGNTTRCSYDDHGRVLSVVGPDGTETRCTYNEAGLPAALTGPGGATWRQEYDERGNRTALSDPAGVTTHFTYNSSGHRTSVTDPLGNTTHLRCSSAGLPYEVIDPLGAVTRYERDAFGRTSAITDALGNVTRFEWTVEGKLARRTSPDGSRESWEYDGEGNCVTHMDSGGGVTHFEYTHFDLVAVRTDPDGTRYEFTHDTDLHLIRVTNPQNRSWNYEYDPAGRIRSEKDFDGRILSYTYSPAGHLTSRTNAMGQVTRYEHDVLGRTLRKDADGAVTTFEYDSTGLLIQAANSHATLTLEYDAAGRVVAESVNGRTSTYTYDVAGRRTSRTTPSGFTSCWNYDAAGRPTTLLNGAGRTLAFEYDPAGRELACRIGEIARLANTFDEQGRLTGQSVLATGGSTVQQRRYSYRGDGSLVGIDDQLNGPRRFDVDIAGRITASHARGWSERYVYDELGNQTDADWPSIHPGHEAIGGRAYQGTQITRAGSVRYEHDAQGRITLRQKSRLSRTPDTWRYGWDAEDHLVSVRTPDGISWRYLYDPFGRRIAKQRLASDGTTVAEQTDFAWDGTTLCEQTTQSAELTPPVTVTWDHNGVRPMAQTERIITTDTPQVEIDSRFFAIVTDLVGTPTELLGEDGDFAWRARSSLWGITTWSSRSTTYTPLRFPGQYYDPESGLHYNYFRHYDPETARYLSQDPLGLAPAGNPRAYVVNPYTWIDELGLAPGTCPLTGQQIDPKGYTSLFEMELDRADFGKSRKVHFSRANTALDAAIKADPELGAYLEQFSPGIAGQVSSKGGRKVPVGHTWQHEPAANAGGREGVMRLVPTYQHTPGTPWWDVLHPGYSGGYAEWGIPNGAPPNRVRRR</sequence>
<evidence type="ECO:0000259" key="2">
    <source>
        <dbReference type="Pfam" id="PF03527"/>
    </source>
</evidence>
<dbReference type="NCBIfam" id="TIGR03696">
    <property type="entry name" value="Rhs_assc_core"/>
    <property type="match status" value="1"/>
</dbReference>
<dbReference type="PANTHER" id="PTHR32305">
    <property type="match status" value="1"/>
</dbReference>
<dbReference type="Pfam" id="PF20148">
    <property type="entry name" value="DUF6531"/>
    <property type="match status" value="1"/>
</dbReference>
<dbReference type="InterPro" id="IPR056823">
    <property type="entry name" value="TEN-like_YD-shell"/>
</dbReference>
<keyword evidence="1" id="KW-0677">Repeat</keyword>
<feature type="domain" description="Outer membrane channel protein CpnT-like N-terminal" evidence="5">
    <location>
        <begin position="33"/>
        <end position="120"/>
    </location>
</feature>